<dbReference type="EMBL" id="NBNE01002854">
    <property type="protein sequence ID" value="OWZ09260.1"/>
    <property type="molecule type" value="Genomic_DNA"/>
</dbReference>
<protein>
    <recommendedName>
        <fullName evidence="4">Retrotransposon gag domain-containing protein</fullName>
    </recommendedName>
</protein>
<evidence type="ECO:0000313" key="3">
    <source>
        <dbReference type="Proteomes" id="UP000198211"/>
    </source>
</evidence>
<gene>
    <name evidence="2" type="ORF">PHMEG_00018065</name>
</gene>
<dbReference type="Proteomes" id="UP000198211">
    <property type="component" value="Unassembled WGS sequence"/>
</dbReference>
<keyword evidence="3" id="KW-1185">Reference proteome</keyword>
<evidence type="ECO:0000256" key="1">
    <source>
        <dbReference type="SAM" id="MobiDB-lite"/>
    </source>
</evidence>
<proteinExistence type="predicted"/>
<name>A0A225VXG7_9STRA</name>
<organism evidence="2 3">
    <name type="scientific">Phytophthora megakarya</name>
    <dbReference type="NCBI Taxonomy" id="4795"/>
    <lineage>
        <taxon>Eukaryota</taxon>
        <taxon>Sar</taxon>
        <taxon>Stramenopiles</taxon>
        <taxon>Oomycota</taxon>
        <taxon>Peronosporomycetes</taxon>
        <taxon>Peronosporales</taxon>
        <taxon>Peronosporaceae</taxon>
        <taxon>Phytophthora</taxon>
    </lineage>
</organism>
<evidence type="ECO:0008006" key="4">
    <source>
        <dbReference type="Google" id="ProtNLM"/>
    </source>
</evidence>
<comment type="caution">
    <text evidence="2">The sequence shown here is derived from an EMBL/GenBank/DDBJ whole genome shotgun (WGS) entry which is preliminary data.</text>
</comment>
<reference evidence="3" key="1">
    <citation type="submission" date="2017-03" db="EMBL/GenBank/DDBJ databases">
        <title>Phytopthora megakarya and P. palmivora, two closely related causual agents of cacao black pod achieved similar genome size and gene model numbers by different mechanisms.</title>
        <authorList>
            <person name="Ali S."/>
            <person name="Shao J."/>
            <person name="Larry D.J."/>
            <person name="Kronmiller B."/>
            <person name="Shen D."/>
            <person name="Strem M.D."/>
            <person name="Melnick R.L."/>
            <person name="Guiltinan M.J."/>
            <person name="Tyler B.M."/>
            <person name="Meinhardt L.W."/>
            <person name="Bailey B.A."/>
        </authorList>
    </citation>
    <scope>NUCLEOTIDE SEQUENCE [LARGE SCALE GENOMIC DNA]</scope>
    <source>
        <strain evidence="3">zdho120</strain>
    </source>
</reference>
<feature type="region of interest" description="Disordered" evidence="1">
    <location>
        <begin position="113"/>
        <end position="148"/>
    </location>
</feature>
<accession>A0A225VXG7</accession>
<feature type="compositionally biased region" description="Polar residues" evidence="1">
    <location>
        <begin position="122"/>
        <end position="134"/>
    </location>
</feature>
<evidence type="ECO:0000313" key="2">
    <source>
        <dbReference type="EMBL" id="OWZ09260.1"/>
    </source>
</evidence>
<dbReference type="AlphaFoldDB" id="A0A225VXG7"/>
<dbReference type="OrthoDB" id="126547at2759"/>
<sequence length="209" mass="23877">MTNEATTKLWSAMKLEMLVEFMEPNFEKKIRNRLLTIEQTGGYIGYVGKFRELNRIVQIDDRTTMSLVLNGLSEIELKREILRKKRNDLNSAIQEGFLEWELREKTSIAKKKMKTDPKVKVNVNTPSSQSNNSYPAARKSDNSGRGGGIAVKTAKNCGFCSRGPHQVEDSWFKHPEKRPKPSNLNKQMFVMLEIMVVADNQTHDGSEQN</sequence>